<keyword evidence="2" id="KW-0175">Coiled coil</keyword>
<gene>
    <name evidence="5" type="ORF">BINO364_LOCUS2472</name>
</gene>
<dbReference type="PANTHER" id="PTHR12877:SF7">
    <property type="entry name" value="RHO GUANINE NUCLEOTIDE EXCHANGE FACTOR 10-LIKE PROTEIN"/>
    <property type="match status" value="1"/>
</dbReference>
<evidence type="ECO:0000313" key="6">
    <source>
        <dbReference type="Proteomes" id="UP000838878"/>
    </source>
</evidence>
<dbReference type="InterPro" id="IPR011047">
    <property type="entry name" value="Quinoprotein_ADH-like_sf"/>
</dbReference>
<dbReference type="SUPFAM" id="SSF48065">
    <property type="entry name" value="DBL homology domain (DH-domain)"/>
    <property type="match status" value="1"/>
</dbReference>
<keyword evidence="1" id="KW-0344">Guanine-nucleotide releasing factor</keyword>
<keyword evidence="6" id="KW-1185">Reference proteome</keyword>
<protein>
    <recommendedName>
        <fullName evidence="4">DH domain-containing protein</fullName>
    </recommendedName>
</protein>
<dbReference type="Pfam" id="PF19057">
    <property type="entry name" value="PH_19"/>
    <property type="match status" value="1"/>
</dbReference>
<evidence type="ECO:0000256" key="1">
    <source>
        <dbReference type="ARBA" id="ARBA00022658"/>
    </source>
</evidence>
<dbReference type="CDD" id="cd00160">
    <property type="entry name" value="RhoGEF"/>
    <property type="match status" value="1"/>
</dbReference>
<sequence>MTRETKQEVGNAFLANAGPACTHSIGKQVPALSILREASGAGGGVGSGGLLAMNATQVQCEPHDSVVLIKYEHRSAGGSWEEPVSAVRNTPLRRSQRLNSTLDTRSSGQLRNTLSRARELCERWRSGSNTPSPPAPAPDDEGGGRLARWFSVRRGSTHQYDMHTHETDKMPKLPELEEDMFSCGGEVRGGRVPPPSLGPAPDTLTPIQLRRRHVVAAIIHSENSYVATLQRLINDYKKPLEESSPAILNASKIQTLFHRLPDILQCHLHFRTALADCARTWDRDEKIGEVFLNAFSKAVVLDVYSDFINNFSVAMELAKMESKRKSALADFFKVKQISAHDRLSFFGLMVKPVQRFPQFIMFLQDLLKHTPHGHLDRVSLQRALTRLEALADALNERKREAERTQAFRAALRRLTRGGVAGAGGGGGAARFGAARLLASRADKRHLLRQDDLLQLEFNQSGTLTKCKPRRLLLLNDLVVCVSVGAGGDDTERLGLKWAHPVQDVEVLDTGTSPTLSRVLAQGMNRSGSLRSSSSGTSTGDSLCGEMSALMHDYETVSRMADLAASLRAPVPELAPDVFRALLQTIQQSIQKKDDEMAWVDSCCLQLTIRGREEAVTFRANEPGARRAWATELRLAQLAQARANCPAWRLPASLPHALTHALPHKMPLFVAATPVYSSNYLTEVRCGCFYTSSGSPRGASMRRARSLLWLCAGGSAGSHVAVLTHRAAKLKTLVTLDLPDTKVTSMEYAKGLRQVTTLCGDTVWLGTEDKKIIIFSGVEPEKQEKLTEVTMVASVTQIKYHCDSMFVGLSNGRVSVFRRNHDDSWALQEPLAIELGDKPVHCILPVDGIIYATCARRVFAINALTAEIMRILELKGEGDRSVKYLAHSGVGLWAAFSDSTYVSLYHAETFEHLQNIDIAADVAKTIGAREGSKPAYVSALLAGQGLLWVGTTAGVSVTVPLPKLEGLPLIGGHIAVSYHAHAGPVTFLLSLTPEGREVDVNVVRRNLSNARALAETVQEFKEEAKEENDKQKLERRISEELSPYRPQRVQSAVIRRKKPGDVRLSKTLPKCANLNACDVYGLYGDLMFVKDCVGEADVSGSGGESLRRSDPELAAIPFRVSTLDRRLRMRAGRPRSLDLSSWSVDSRASSLCTSSGSEESMALRGVSRTSSGASGAANLAPMAASTPDSSSSKSSASDRSISRSDSANVELRNKSAARSLRGADYIVGESMARRSVVTVVGGRGYVDWRQTADAAERPAPAADPNPKDAHLILWEMRM</sequence>
<dbReference type="AlphaFoldDB" id="A0A8J9UKY9"/>
<feature type="non-terminal residue" evidence="5">
    <location>
        <position position="1277"/>
    </location>
</feature>
<dbReference type="PANTHER" id="PTHR12877">
    <property type="entry name" value="RHO GUANINE NUCLEOTIDE EXCHANGE FACTOR"/>
    <property type="match status" value="1"/>
</dbReference>
<feature type="compositionally biased region" description="Basic and acidic residues" evidence="3">
    <location>
        <begin position="116"/>
        <end position="125"/>
    </location>
</feature>
<feature type="compositionally biased region" description="Polar residues" evidence="3">
    <location>
        <begin position="97"/>
        <end position="115"/>
    </location>
</feature>
<dbReference type="SUPFAM" id="SSF50998">
    <property type="entry name" value="Quinoprotein alcohol dehydrogenase-like"/>
    <property type="match status" value="1"/>
</dbReference>
<evidence type="ECO:0000259" key="4">
    <source>
        <dbReference type="SMART" id="SM00325"/>
    </source>
</evidence>
<dbReference type="GO" id="GO:0005085">
    <property type="term" value="F:guanyl-nucleotide exchange factor activity"/>
    <property type="evidence" value="ECO:0007669"/>
    <property type="project" value="UniProtKB-KW"/>
</dbReference>
<dbReference type="InterPro" id="IPR035899">
    <property type="entry name" value="DBL_dom_sf"/>
</dbReference>
<dbReference type="OrthoDB" id="28697at2759"/>
<evidence type="ECO:0000256" key="3">
    <source>
        <dbReference type="SAM" id="MobiDB-lite"/>
    </source>
</evidence>
<reference evidence="5" key="1">
    <citation type="submission" date="2021-12" db="EMBL/GenBank/DDBJ databases">
        <authorList>
            <person name="Martin H S."/>
        </authorList>
    </citation>
    <scope>NUCLEOTIDE SEQUENCE</scope>
</reference>
<evidence type="ECO:0000313" key="5">
    <source>
        <dbReference type="EMBL" id="CAH0715562.1"/>
    </source>
</evidence>
<name>A0A8J9UKY9_9NEOP</name>
<dbReference type="SUPFAM" id="SSF50729">
    <property type="entry name" value="PH domain-like"/>
    <property type="match status" value="1"/>
</dbReference>
<feature type="compositionally biased region" description="Low complexity" evidence="3">
    <location>
        <begin position="1182"/>
        <end position="1206"/>
    </location>
</feature>
<dbReference type="GO" id="GO:0030036">
    <property type="term" value="P:actin cytoskeleton organization"/>
    <property type="evidence" value="ECO:0007669"/>
    <property type="project" value="TreeGrafter"/>
</dbReference>
<proteinExistence type="predicted"/>
<dbReference type="InterPro" id="IPR000219">
    <property type="entry name" value="DH_dom"/>
</dbReference>
<feature type="region of interest" description="Disordered" evidence="3">
    <location>
        <begin position="91"/>
        <end position="145"/>
    </location>
</feature>
<dbReference type="GO" id="GO:0005737">
    <property type="term" value="C:cytoplasm"/>
    <property type="evidence" value="ECO:0007669"/>
    <property type="project" value="UniProtKB-ARBA"/>
</dbReference>
<dbReference type="EMBL" id="OV170230">
    <property type="protein sequence ID" value="CAH0715562.1"/>
    <property type="molecule type" value="Genomic_DNA"/>
</dbReference>
<dbReference type="Proteomes" id="UP000838878">
    <property type="component" value="Chromosome 10"/>
</dbReference>
<dbReference type="SMART" id="SM00325">
    <property type="entry name" value="RhoGEF"/>
    <property type="match status" value="1"/>
</dbReference>
<organism evidence="5 6">
    <name type="scientific">Brenthis ino</name>
    <name type="common">lesser marbled fritillary</name>
    <dbReference type="NCBI Taxonomy" id="405034"/>
    <lineage>
        <taxon>Eukaryota</taxon>
        <taxon>Metazoa</taxon>
        <taxon>Ecdysozoa</taxon>
        <taxon>Arthropoda</taxon>
        <taxon>Hexapoda</taxon>
        <taxon>Insecta</taxon>
        <taxon>Pterygota</taxon>
        <taxon>Neoptera</taxon>
        <taxon>Endopterygota</taxon>
        <taxon>Lepidoptera</taxon>
        <taxon>Glossata</taxon>
        <taxon>Ditrysia</taxon>
        <taxon>Papilionoidea</taxon>
        <taxon>Nymphalidae</taxon>
        <taxon>Heliconiinae</taxon>
        <taxon>Argynnini</taxon>
        <taxon>Brenthis</taxon>
    </lineage>
</organism>
<feature type="compositionally biased region" description="Low complexity" evidence="3">
    <location>
        <begin position="1150"/>
        <end position="1159"/>
    </location>
</feature>
<dbReference type="Pfam" id="PF00621">
    <property type="entry name" value="RhoGEF"/>
    <property type="match status" value="1"/>
</dbReference>
<dbReference type="Pfam" id="PF19056">
    <property type="entry name" value="WD40_2"/>
    <property type="match status" value="1"/>
</dbReference>
<dbReference type="FunFam" id="1.20.900.10:FF:000003">
    <property type="entry name" value="Rho guanine nucleotide exchange factor 10 like"/>
    <property type="match status" value="1"/>
</dbReference>
<dbReference type="GO" id="GO:0051496">
    <property type="term" value="P:positive regulation of stress fiber assembly"/>
    <property type="evidence" value="ECO:0007669"/>
    <property type="project" value="TreeGrafter"/>
</dbReference>
<feature type="coiled-coil region" evidence="2">
    <location>
        <begin position="1006"/>
        <end position="1040"/>
    </location>
</feature>
<accession>A0A8J9UKY9</accession>
<feature type="coiled-coil region" evidence="2">
    <location>
        <begin position="377"/>
        <end position="404"/>
    </location>
</feature>
<feature type="region of interest" description="Disordered" evidence="3">
    <location>
        <begin position="1150"/>
        <end position="1210"/>
    </location>
</feature>
<dbReference type="Gene3D" id="1.20.900.10">
    <property type="entry name" value="Dbl homology (DH) domain"/>
    <property type="match status" value="1"/>
</dbReference>
<dbReference type="InterPro" id="IPR039919">
    <property type="entry name" value="ARHGEF10/ARHGEF17"/>
</dbReference>
<evidence type="ECO:0000256" key="2">
    <source>
        <dbReference type="SAM" id="Coils"/>
    </source>
</evidence>
<feature type="domain" description="DH" evidence="4">
    <location>
        <begin position="214"/>
        <end position="396"/>
    </location>
</feature>